<dbReference type="Proteomes" id="UP000002220">
    <property type="component" value="Chromosome"/>
</dbReference>
<dbReference type="EMBL" id="CP001744">
    <property type="protein sequence ID" value="ADG66092.1"/>
    <property type="molecule type" value="Genomic_DNA"/>
</dbReference>
<accession>D5SNT7</accession>
<dbReference type="PANTHER" id="PTHR11851">
    <property type="entry name" value="METALLOPROTEASE"/>
    <property type="match status" value="1"/>
</dbReference>
<name>D5SNT7_PLAL2</name>
<dbReference type="GO" id="GO:0046872">
    <property type="term" value="F:metal ion binding"/>
    <property type="evidence" value="ECO:0007669"/>
    <property type="project" value="InterPro"/>
</dbReference>
<gene>
    <name evidence="6" type="ordered locus">Plim_0240</name>
</gene>
<reference evidence="6 7" key="1">
    <citation type="journal article" date="2010" name="Stand. Genomic Sci.">
        <title>Complete genome sequence of Planctomyces limnophilus type strain (Mu 290).</title>
        <authorList>
            <person name="Labutti K."/>
            <person name="Sikorski J."/>
            <person name="Schneider S."/>
            <person name="Nolan M."/>
            <person name="Lucas S."/>
            <person name="Glavina Del Rio T."/>
            <person name="Tice H."/>
            <person name="Cheng J.F."/>
            <person name="Goodwin L."/>
            <person name="Pitluck S."/>
            <person name="Liolios K."/>
            <person name="Ivanova N."/>
            <person name="Mavromatis K."/>
            <person name="Mikhailova N."/>
            <person name="Pati A."/>
            <person name="Chen A."/>
            <person name="Palaniappan K."/>
            <person name="Land M."/>
            <person name="Hauser L."/>
            <person name="Chang Y.J."/>
            <person name="Jeffries C.D."/>
            <person name="Tindall B.J."/>
            <person name="Rohde M."/>
            <person name="Goker M."/>
            <person name="Woyke T."/>
            <person name="Bristow J."/>
            <person name="Eisen J.A."/>
            <person name="Markowitz V."/>
            <person name="Hugenholtz P."/>
            <person name="Kyrpides N.C."/>
            <person name="Klenk H.P."/>
            <person name="Lapidus A."/>
        </authorList>
    </citation>
    <scope>NUCLEOTIDE SEQUENCE [LARGE SCALE GENOMIC DNA]</scope>
    <source>
        <strain evidence="7">ATCC 43296 / DSM 3776 / IFAM 1008 / 290</strain>
    </source>
</reference>
<evidence type="ECO:0000256" key="3">
    <source>
        <dbReference type="RuleBase" id="RU004447"/>
    </source>
</evidence>
<dbReference type="SUPFAM" id="SSF63411">
    <property type="entry name" value="LuxS/MPP-like metallohydrolase"/>
    <property type="match status" value="4"/>
</dbReference>
<dbReference type="InterPro" id="IPR050361">
    <property type="entry name" value="MPP/UQCRC_Complex"/>
</dbReference>
<keyword evidence="7" id="KW-1185">Reference proteome</keyword>
<dbReference type="eggNOG" id="COG0612">
    <property type="taxonomic scope" value="Bacteria"/>
</dbReference>
<feature type="domain" description="Peptidase M16 C-terminal" evidence="5">
    <location>
        <begin position="700"/>
        <end position="877"/>
    </location>
</feature>
<dbReference type="PANTHER" id="PTHR11851:SF49">
    <property type="entry name" value="MITOCHONDRIAL-PROCESSING PEPTIDASE SUBUNIT ALPHA"/>
    <property type="match status" value="1"/>
</dbReference>
<dbReference type="KEGG" id="plm:Plim_0240"/>
<dbReference type="InterPro" id="IPR001431">
    <property type="entry name" value="Pept_M16_Zn_BS"/>
</dbReference>
<feature type="domain" description="Peptidase M16 N-terminal" evidence="4">
    <location>
        <begin position="574"/>
        <end position="668"/>
    </location>
</feature>
<dbReference type="Pfam" id="PF05193">
    <property type="entry name" value="Peptidase_M16_C"/>
    <property type="match status" value="2"/>
</dbReference>
<comment type="cofactor">
    <cofactor evidence="1">
        <name>Zn(2+)</name>
        <dbReference type="ChEBI" id="CHEBI:29105"/>
    </cofactor>
</comment>
<organism evidence="6 7">
    <name type="scientific">Planctopirus limnophila (strain ATCC 43296 / DSM 3776 / IFAM 1008 / Mu 290)</name>
    <name type="common">Planctomyces limnophilus</name>
    <dbReference type="NCBI Taxonomy" id="521674"/>
    <lineage>
        <taxon>Bacteria</taxon>
        <taxon>Pseudomonadati</taxon>
        <taxon>Planctomycetota</taxon>
        <taxon>Planctomycetia</taxon>
        <taxon>Planctomycetales</taxon>
        <taxon>Planctomycetaceae</taxon>
        <taxon>Planctopirus</taxon>
    </lineage>
</organism>
<evidence type="ECO:0000256" key="1">
    <source>
        <dbReference type="ARBA" id="ARBA00001947"/>
    </source>
</evidence>
<dbReference type="InterPro" id="IPR011249">
    <property type="entry name" value="Metalloenz_LuxS/M16"/>
</dbReference>
<dbReference type="STRING" id="521674.Plim_0240"/>
<evidence type="ECO:0000256" key="2">
    <source>
        <dbReference type="ARBA" id="ARBA00007261"/>
    </source>
</evidence>
<dbReference type="GO" id="GO:0006508">
    <property type="term" value="P:proteolysis"/>
    <property type="evidence" value="ECO:0007669"/>
    <property type="project" value="InterPro"/>
</dbReference>
<evidence type="ECO:0000313" key="7">
    <source>
        <dbReference type="Proteomes" id="UP000002220"/>
    </source>
</evidence>
<evidence type="ECO:0000313" key="6">
    <source>
        <dbReference type="EMBL" id="ADG66092.1"/>
    </source>
</evidence>
<dbReference type="InterPro" id="IPR007863">
    <property type="entry name" value="Peptidase_M16_C"/>
</dbReference>
<dbReference type="InterPro" id="IPR011765">
    <property type="entry name" value="Pept_M16_N"/>
</dbReference>
<sequence>MIRRTMRLLNQVTAQAVLAPVLSTRMFLTRKGLTSRQSVLSGAARLSLLAMVIVSQIIFCSSSSKAEMPMKVTEIEGISEYKLENGLRVLLFPDPSKPTVTVNLTVFVGSRHEGYGEAGMAHLLEHMLFKGTPDVPSVPKALQERGADFNGTTWLDRTNYFETLPAQGDNLEFAIRLEADRMMNSHVKGEDLTSEMTVVRNEFERGENSPASILGQRMMAAAFEWHNYGKSTIGNRADIERVPVERLKSFYRKYYQPDNAMLVVAGRFEPKEALRIIGETFGKLPRPTRVLDNTYTEEPAQDGERQVVLRRVGDVAVVGAVYHIPSGAHPDFVAIDVLESILTMQPSGRLYKALVQGKKAASVSGAAYALHDPGVLRFMAEVAAGNDPQVVLDSMLDVLNETASKGVTQEELERARLRLLKQREMGASDSAEIAIELSEWAAQGDWRLYFLYRDRLEAVTVEDVNRVAKAYLQPSNRTVGLYIPTEKPERTSVPATPELAKMIGDYKGREETSVGEAFDVSPLAIEERTLRTRIDGVQVAMLPKKTRSSTVVLRLTLRYGNEKSLFGLAKACEFLPPMMLRGTKSLTRQQLQDALDKNFASLSAGGNAGEATFVLETKRQNLVAVLGLLKQVLREPAFPESELAVIKQQVRANLEQGLTDPQTLAVKTVSKALSPYPAGDVRSVPTVEEELKLVEAIEVEGLKLLYNDFLSAQVGQIAIVGDFDPAEVESTLKGVLADWKSDQTYERISRTGSVPITAEVKRIQIPDKANAFYFGGAVMPMSDDHPDYPAMIVGNYVLGAGALSSRLGDRIRQKEGLSYGVGSAFRAAMLDQRATLSLYAIANPANMEKVNAAVNEELARLLKEGVTQQELDAAKQGYLQAQQVGRTEDPKIARLLEENLYAGRTMQYVAKLETAIGDLTTEKVLEAVRRHIHPNQILTVIAGDLAKE</sequence>
<dbReference type="Gene3D" id="3.30.830.10">
    <property type="entry name" value="Metalloenzyme, LuxS/M16 peptidase-like"/>
    <property type="match status" value="4"/>
</dbReference>
<dbReference type="HOGENOM" id="CLU_007487_1_1_0"/>
<evidence type="ECO:0000259" key="5">
    <source>
        <dbReference type="Pfam" id="PF05193"/>
    </source>
</evidence>
<feature type="domain" description="Peptidase M16 C-terminal" evidence="5">
    <location>
        <begin position="243"/>
        <end position="418"/>
    </location>
</feature>
<comment type="similarity">
    <text evidence="2 3">Belongs to the peptidase M16 family.</text>
</comment>
<dbReference type="PROSITE" id="PS00143">
    <property type="entry name" value="INSULINASE"/>
    <property type="match status" value="1"/>
</dbReference>
<dbReference type="Pfam" id="PF00675">
    <property type="entry name" value="Peptidase_M16"/>
    <property type="match status" value="2"/>
</dbReference>
<proteinExistence type="inferred from homology"/>
<feature type="domain" description="Peptidase M16 N-terminal" evidence="4">
    <location>
        <begin position="88"/>
        <end position="234"/>
    </location>
</feature>
<protein>
    <submittedName>
        <fullName evidence="6">Peptidase M16 domain protein</fullName>
    </submittedName>
</protein>
<evidence type="ECO:0000259" key="4">
    <source>
        <dbReference type="Pfam" id="PF00675"/>
    </source>
</evidence>
<dbReference type="GO" id="GO:0004222">
    <property type="term" value="F:metalloendopeptidase activity"/>
    <property type="evidence" value="ECO:0007669"/>
    <property type="project" value="InterPro"/>
</dbReference>
<dbReference type="AlphaFoldDB" id="D5SNT7"/>